<feature type="region of interest" description="Disordered" evidence="6">
    <location>
        <begin position="178"/>
        <end position="262"/>
    </location>
</feature>
<evidence type="ECO:0000256" key="3">
    <source>
        <dbReference type="ARBA" id="ARBA00023125"/>
    </source>
</evidence>
<proteinExistence type="predicted"/>
<dbReference type="GO" id="GO:0000977">
    <property type="term" value="F:RNA polymerase II transcription regulatory region sequence-specific DNA binding"/>
    <property type="evidence" value="ECO:0007669"/>
    <property type="project" value="TreeGrafter"/>
</dbReference>
<gene>
    <name evidence="8" type="ORF">PCON_08771</name>
</gene>
<protein>
    <recommendedName>
        <fullName evidence="7">BZIP domain-containing protein</fullName>
    </recommendedName>
</protein>
<dbReference type="AlphaFoldDB" id="U4LGA7"/>
<dbReference type="EMBL" id="HF935442">
    <property type="protein sequence ID" value="CCX30572.1"/>
    <property type="molecule type" value="Genomic_DNA"/>
</dbReference>
<feature type="compositionally biased region" description="Low complexity" evidence="6">
    <location>
        <begin position="140"/>
        <end position="153"/>
    </location>
</feature>
<dbReference type="InterPro" id="IPR046347">
    <property type="entry name" value="bZIP_sf"/>
</dbReference>
<sequence>MFCESLPPSRTTQPSQPIGTPFLSARTYSNQYDDHLNAATFDLDNTTFDDNYLFGSDFTLFDNVELNKSLVTPDTTVQSFDSFLALTQAEDFLDLSELLDNSPTSSTISPITQAPSPVASGSEGHSPLSFAECYNENPGLTPVSSTTTTPPTQLLLTPTDTNAPIHLFPPLGQSSLSFSVTNTPNSTVSTTSSRTKRKASEIEESPRPKELVDTTVLSDDDEKEVRRKRNTAAARRYRQKKQDRMTELEEELAEERKQKDMWRQEAQRYKMEAEKWKAMAEFMQQQQAMK</sequence>
<keyword evidence="4" id="KW-0804">Transcription</keyword>
<dbReference type="SUPFAM" id="SSF57959">
    <property type="entry name" value="Leucine zipper domain"/>
    <property type="match status" value="1"/>
</dbReference>
<dbReference type="GO" id="GO:0005634">
    <property type="term" value="C:nucleus"/>
    <property type="evidence" value="ECO:0007669"/>
    <property type="project" value="UniProtKB-SubCell"/>
</dbReference>
<dbReference type="Pfam" id="PF07716">
    <property type="entry name" value="bZIP_2"/>
    <property type="match status" value="1"/>
</dbReference>
<feature type="compositionally biased region" description="Basic residues" evidence="6">
    <location>
        <begin position="226"/>
        <end position="239"/>
    </location>
</feature>
<dbReference type="SMART" id="SM00338">
    <property type="entry name" value="BRLZ"/>
    <property type="match status" value="1"/>
</dbReference>
<dbReference type="CDD" id="cd12193">
    <property type="entry name" value="bZIP_GCN4"/>
    <property type="match status" value="1"/>
</dbReference>
<evidence type="ECO:0000256" key="4">
    <source>
        <dbReference type="ARBA" id="ARBA00023163"/>
    </source>
</evidence>
<reference evidence="8 9" key="1">
    <citation type="journal article" date="2013" name="PLoS Genet.">
        <title>The genome and development-dependent transcriptomes of Pyronema confluens: a window into fungal evolution.</title>
        <authorList>
            <person name="Traeger S."/>
            <person name="Altegoer F."/>
            <person name="Freitag M."/>
            <person name="Gabaldon T."/>
            <person name="Kempken F."/>
            <person name="Kumar A."/>
            <person name="Marcet-Houben M."/>
            <person name="Poggeler S."/>
            <person name="Stajich J.E."/>
            <person name="Nowrousian M."/>
        </authorList>
    </citation>
    <scope>NUCLEOTIDE SEQUENCE [LARGE SCALE GENOMIC DNA]</scope>
    <source>
        <strain evidence="9">CBS 100304</strain>
        <tissue evidence="8">Vegetative mycelium</tissue>
    </source>
</reference>
<dbReference type="InterPro" id="IPR004827">
    <property type="entry name" value="bZIP"/>
</dbReference>
<dbReference type="PROSITE" id="PS50217">
    <property type="entry name" value="BZIP"/>
    <property type="match status" value="1"/>
</dbReference>
<keyword evidence="9" id="KW-1185">Reference proteome</keyword>
<accession>U4LGA7</accession>
<dbReference type="PANTHER" id="PTHR13044">
    <property type="entry name" value="ACTIVATING TRANSCRIPTION FACTOR ATF 4/5"/>
    <property type="match status" value="1"/>
</dbReference>
<feature type="domain" description="BZIP" evidence="7">
    <location>
        <begin position="220"/>
        <end position="283"/>
    </location>
</feature>
<dbReference type="STRING" id="1076935.U4LGA7"/>
<dbReference type="GO" id="GO:0001228">
    <property type="term" value="F:DNA-binding transcription activator activity, RNA polymerase II-specific"/>
    <property type="evidence" value="ECO:0007669"/>
    <property type="project" value="TreeGrafter"/>
</dbReference>
<organism evidence="8 9">
    <name type="scientific">Pyronema omphalodes (strain CBS 100304)</name>
    <name type="common">Pyronema confluens</name>
    <dbReference type="NCBI Taxonomy" id="1076935"/>
    <lineage>
        <taxon>Eukaryota</taxon>
        <taxon>Fungi</taxon>
        <taxon>Dikarya</taxon>
        <taxon>Ascomycota</taxon>
        <taxon>Pezizomycotina</taxon>
        <taxon>Pezizomycetes</taxon>
        <taxon>Pezizales</taxon>
        <taxon>Pyronemataceae</taxon>
        <taxon>Pyronema</taxon>
    </lineage>
</organism>
<dbReference type="Proteomes" id="UP000018144">
    <property type="component" value="Unassembled WGS sequence"/>
</dbReference>
<evidence type="ECO:0000256" key="5">
    <source>
        <dbReference type="ARBA" id="ARBA00023242"/>
    </source>
</evidence>
<feature type="region of interest" description="Disordered" evidence="6">
    <location>
        <begin position="103"/>
        <end position="153"/>
    </location>
</feature>
<feature type="compositionally biased region" description="Low complexity" evidence="6">
    <location>
        <begin position="178"/>
        <end position="193"/>
    </location>
</feature>
<dbReference type="OrthoDB" id="2257100at2759"/>
<evidence type="ECO:0000256" key="2">
    <source>
        <dbReference type="ARBA" id="ARBA00023015"/>
    </source>
</evidence>
<dbReference type="PROSITE" id="PS00036">
    <property type="entry name" value="BZIP_BASIC"/>
    <property type="match status" value="1"/>
</dbReference>
<evidence type="ECO:0000313" key="9">
    <source>
        <dbReference type="Proteomes" id="UP000018144"/>
    </source>
</evidence>
<dbReference type="PANTHER" id="PTHR13044:SF14">
    <property type="entry name" value="CRYPTOCEPHAL, ISOFORM A"/>
    <property type="match status" value="1"/>
</dbReference>
<keyword evidence="3" id="KW-0238">DNA-binding</keyword>
<evidence type="ECO:0000313" key="8">
    <source>
        <dbReference type="EMBL" id="CCX30572.1"/>
    </source>
</evidence>
<evidence type="ECO:0000259" key="7">
    <source>
        <dbReference type="PROSITE" id="PS50217"/>
    </source>
</evidence>
<dbReference type="Gene3D" id="3.30.160.60">
    <property type="entry name" value="Classic Zinc Finger"/>
    <property type="match status" value="1"/>
</dbReference>
<evidence type="ECO:0000256" key="6">
    <source>
        <dbReference type="SAM" id="MobiDB-lite"/>
    </source>
</evidence>
<keyword evidence="2" id="KW-0805">Transcription regulation</keyword>
<feature type="compositionally biased region" description="Low complexity" evidence="6">
    <location>
        <begin position="103"/>
        <end position="117"/>
    </location>
</feature>
<feature type="compositionally biased region" description="Basic and acidic residues" evidence="6">
    <location>
        <begin position="198"/>
        <end position="212"/>
    </location>
</feature>
<comment type="subcellular location">
    <subcellularLocation>
        <location evidence="1">Nucleus</location>
    </subcellularLocation>
</comment>
<name>U4LGA7_PYROM</name>
<keyword evidence="5" id="KW-0539">Nucleus</keyword>
<evidence type="ECO:0000256" key="1">
    <source>
        <dbReference type="ARBA" id="ARBA00004123"/>
    </source>
</evidence>